<sequence>MICLATPAAWEASGESARAAWVSLVPKRREPSLWKLGFQESRAEVKTSGYGGFAPNPTYKSRLLFHSKFALALVPAPEWAGTPYGG</sequence>
<dbReference type="AlphaFoldDB" id="A0A451ALD6"/>
<gene>
    <name evidence="1" type="ORF">BECKUNK1418G_GA0071005_11115</name>
    <name evidence="2" type="ORF">BECKUNK1418H_GA0071006_11035</name>
</gene>
<name>A0A451ALD6_9GAMM</name>
<organism evidence="1">
    <name type="scientific">Candidatus Kentrum sp. UNK</name>
    <dbReference type="NCBI Taxonomy" id="2126344"/>
    <lineage>
        <taxon>Bacteria</taxon>
        <taxon>Pseudomonadati</taxon>
        <taxon>Pseudomonadota</taxon>
        <taxon>Gammaproteobacteria</taxon>
        <taxon>Candidatus Kentrum</taxon>
    </lineage>
</organism>
<reference evidence="1" key="1">
    <citation type="submission" date="2019-02" db="EMBL/GenBank/DDBJ databases">
        <authorList>
            <person name="Gruber-Vodicka R. H."/>
            <person name="Seah K. B. B."/>
        </authorList>
    </citation>
    <scope>NUCLEOTIDE SEQUENCE</scope>
    <source>
        <strain evidence="2">BECK_BY19</strain>
        <strain evidence="1">BECK_BY8</strain>
    </source>
</reference>
<evidence type="ECO:0000313" key="1">
    <source>
        <dbReference type="EMBL" id="VFK66839.1"/>
    </source>
</evidence>
<evidence type="ECO:0000313" key="2">
    <source>
        <dbReference type="EMBL" id="VFK72241.1"/>
    </source>
</evidence>
<dbReference type="EMBL" id="CAADFZ010000111">
    <property type="protein sequence ID" value="VFK66839.1"/>
    <property type="molecule type" value="Genomic_DNA"/>
</dbReference>
<protein>
    <submittedName>
        <fullName evidence="1">Uncharacterized protein</fullName>
    </submittedName>
</protein>
<dbReference type="EMBL" id="CAADGD010000103">
    <property type="protein sequence ID" value="VFK72241.1"/>
    <property type="molecule type" value="Genomic_DNA"/>
</dbReference>
<proteinExistence type="predicted"/>
<accession>A0A451ALD6</accession>